<reference evidence="4" key="1">
    <citation type="submission" date="2021-09" db="EMBL/GenBank/DDBJ databases">
        <authorList>
            <consortium name="AG Swart"/>
            <person name="Singh M."/>
            <person name="Singh A."/>
            <person name="Seah K."/>
            <person name="Emmerich C."/>
        </authorList>
    </citation>
    <scope>NUCLEOTIDE SEQUENCE</scope>
    <source>
        <strain evidence="4">ATCC30299</strain>
    </source>
</reference>
<comment type="caution">
    <text evidence="4">The sequence shown here is derived from an EMBL/GenBank/DDBJ whole genome shotgun (WGS) entry which is preliminary data.</text>
</comment>
<dbReference type="SUPFAM" id="SSF54928">
    <property type="entry name" value="RNA-binding domain, RBD"/>
    <property type="match status" value="2"/>
</dbReference>
<evidence type="ECO:0000259" key="3">
    <source>
        <dbReference type="PROSITE" id="PS50102"/>
    </source>
</evidence>
<dbReference type="InterPro" id="IPR035979">
    <property type="entry name" value="RBD_domain_sf"/>
</dbReference>
<evidence type="ECO:0000256" key="1">
    <source>
        <dbReference type="PROSITE-ProRule" id="PRU00176"/>
    </source>
</evidence>
<dbReference type="Proteomes" id="UP001162131">
    <property type="component" value="Unassembled WGS sequence"/>
</dbReference>
<evidence type="ECO:0000313" key="5">
    <source>
        <dbReference type="Proteomes" id="UP001162131"/>
    </source>
</evidence>
<evidence type="ECO:0000313" key="4">
    <source>
        <dbReference type="EMBL" id="CAG9327841.1"/>
    </source>
</evidence>
<dbReference type="PROSITE" id="PS50102">
    <property type="entry name" value="RRM"/>
    <property type="match status" value="2"/>
</dbReference>
<dbReference type="InterPro" id="IPR000504">
    <property type="entry name" value="RRM_dom"/>
</dbReference>
<dbReference type="Gene3D" id="3.30.70.330">
    <property type="match status" value="2"/>
</dbReference>
<organism evidence="4 5">
    <name type="scientific">Blepharisma stoltei</name>
    <dbReference type="NCBI Taxonomy" id="1481888"/>
    <lineage>
        <taxon>Eukaryota</taxon>
        <taxon>Sar</taxon>
        <taxon>Alveolata</taxon>
        <taxon>Ciliophora</taxon>
        <taxon>Postciliodesmatophora</taxon>
        <taxon>Heterotrichea</taxon>
        <taxon>Heterotrichida</taxon>
        <taxon>Blepharismidae</taxon>
        <taxon>Blepharisma</taxon>
    </lineage>
</organism>
<keyword evidence="5" id="KW-1185">Reference proteome</keyword>
<dbReference type="GO" id="GO:0003723">
    <property type="term" value="F:RNA binding"/>
    <property type="evidence" value="ECO:0007669"/>
    <property type="project" value="UniProtKB-UniRule"/>
</dbReference>
<keyword evidence="1" id="KW-0694">RNA-binding</keyword>
<protein>
    <recommendedName>
        <fullName evidence="3">RRM domain-containing protein</fullName>
    </recommendedName>
</protein>
<sequence length="320" mass="36013">MAESFPNLDEMDIEEFEEYVKKGRSRRHRSRTPPQLQVKKISPRRIEVDDLEKRLEVAKKQAEEAQRDDCTVLVVKLHIKAVEWDVYNFFSSAGVGKVRDVRIIRDQKTGKSKGVAYVEFYSPDSVLKSMALSGQMINGQAISVQPSQAEKNRAAAAAKMAKAAGQQLSMPQEGPNKIFVAGLKDTLANIGARELRQLFSPFGEIEHVEVNRGVGYIQYKKSRDAREAVTKMDGAEIKGHRIKVGMADTKASIREAQRMGDHEEDGTYLRSQGQKMQLIQKLARDTDLNVKNLPPGPPPSSNRQDNAEERRYGNGEKFKR</sequence>
<gene>
    <name evidence="4" type="ORF">BSTOLATCC_MIC44467</name>
</gene>
<name>A0AAU9JQJ9_9CILI</name>
<feature type="compositionally biased region" description="Basic and acidic residues" evidence="2">
    <location>
        <begin position="305"/>
        <end position="320"/>
    </location>
</feature>
<evidence type="ECO:0000256" key="2">
    <source>
        <dbReference type="SAM" id="MobiDB-lite"/>
    </source>
</evidence>
<dbReference type="GO" id="GO:0006397">
    <property type="term" value="P:mRNA processing"/>
    <property type="evidence" value="ECO:0007669"/>
    <property type="project" value="InterPro"/>
</dbReference>
<dbReference type="AlphaFoldDB" id="A0AAU9JQJ9"/>
<dbReference type="EMBL" id="CAJZBQ010000044">
    <property type="protein sequence ID" value="CAG9327841.1"/>
    <property type="molecule type" value="Genomic_DNA"/>
</dbReference>
<feature type="region of interest" description="Disordered" evidence="2">
    <location>
        <begin position="285"/>
        <end position="320"/>
    </location>
</feature>
<dbReference type="InterPro" id="IPR012677">
    <property type="entry name" value="Nucleotide-bd_a/b_plait_sf"/>
</dbReference>
<accession>A0AAU9JQJ9</accession>
<feature type="domain" description="RRM" evidence="3">
    <location>
        <begin position="176"/>
        <end position="249"/>
    </location>
</feature>
<dbReference type="InterPro" id="IPR006509">
    <property type="entry name" value="RBM39_SF"/>
</dbReference>
<proteinExistence type="predicted"/>
<dbReference type="Pfam" id="PF00076">
    <property type="entry name" value="RRM_1"/>
    <property type="match status" value="2"/>
</dbReference>
<dbReference type="GO" id="GO:0005634">
    <property type="term" value="C:nucleus"/>
    <property type="evidence" value="ECO:0007669"/>
    <property type="project" value="InterPro"/>
</dbReference>
<dbReference type="SMART" id="SM00360">
    <property type="entry name" value="RRM"/>
    <property type="match status" value="2"/>
</dbReference>
<feature type="domain" description="RRM" evidence="3">
    <location>
        <begin position="70"/>
        <end position="149"/>
    </location>
</feature>
<dbReference type="PANTHER" id="PTHR48036">
    <property type="entry name" value="SPLICING FACTOR (PAD-1), PUTATIVE (AFU_ORTHOLOGUE AFUA_1G15810)-RELATED"/>
    <property type="match status" value="1"/>
</dbReference>